<proteinExistence type="predicted"/>
<comment type="caution">
    <text evidence="2">The sequence shown here is derived from an EMBL/GenBank/DDBJ whole genome shotgun (WGS) entry which is preliminary data.</text>
</comment>
<keyword evidence="1" id="KW-0812">Transmembrane</keyword>
<accession>A0ABT3RFX5</accession>
<sequence>MNFEPPIAERETDELIQIVNFPDDWNPVAVEQARAELLARNISPEYNTKKVAVLKRYKQKKREFANKRKANEGYHWEDFIFSLDDVLVEMLFDWDMKKDGYLIKHRQRKYSFFILAILILTLCVYWNLVK</sequence>
<evidence type="ECO:0000313" key="2">
    <source>
        <dbReference type="EMBL" id="MCX2740257.1"/>
    </source>
</evidence>
<keyword evidence="1" id="KW-1133">Transmembrane helix</keyword>
<keyword evidence="1" id="KW-0472">Membrane</keyword>
<keyword evidence="3" id="KW-1185">Reference proteome</keyword>
<dbReference type="RefSeq" id="WP_266052319.1">
    <property type="nucleotide sequence ID" value="NZ_JAPFQO010000006.1"/>
</dbReference>
<feature type="transmembrane region" description="Helical" evidence="1">
    <location>
        <begin position="110"/>
        <end position="128"/>
    </location>
</feature>
<organism evidence="2 3">
    <name type="scientific">Pontibacter anaerobius</name>
    <dbReference type="NCBI Taxonomy" id="2993940"/>
    <lineage>
        <taxon>Bacteria</taxon>
        <taxon>Pseudomonadati</taxon>
        <taxon>Bacteroidota</taxon>
        <taxon>Cytophagia</taxon>
        <taxon>Cytophagales</taxon>
        <taxon>Hymenobacteraceae</taxon>
        <taxon>Pontibacter</taxon>
    </lineage>
</organism>
<evidence type="ECO:0000256" key="1">
    <source>
        <dbReference type="SAM" id="Phobius"/>
    </source>
</evidence>
<gene>
    <name evidence="2" type="ORF">OO017_09905</name>
</gene>
<dbReference type="EMBL" id="JAPFQO010000006">
    <property type="protein sequence ID" value="MCX2740257.1"/>
    <property type="molecule type" value="Genomic_DNA"/>
</dbReference>
<dbReference type="Proteomes" id="UP001207228">
    <property type="component" value="Unassembled WGS sequence"/>
</dbReference>
<protein>
    <submittedName>
        <fullName evidence="2">Uncharacterized protein</fullName>
    </submittedName>
</protein>
<evidence type="ECO:0000313" key="3">
    <source>
        <dbReference type="Proteomes" id="UP001207228"/>
    </source>
</evidence>
<reference evidence="2 3" key="1">
    <citation type="submission" date="2022-11" db="EMBL/GenBank/DDBJ databases">
        <title>The characterization of three novel Bacteroidetes species and genomic analysis of their roles in tidal elemental geochemical cycles.</title>
        <authorList>
            <person name="Ma K.-J."/>
        </authorList>
    </citation>
    <scope>NUCLEOTIDE SEQUENCE [LARGE SCALE GENOMIC DNA]</scope>
    <source>
        <strain evidence="2 3">M82</strain>
    </source>
</reference>
<name>A0ABT3RFX5_9BACT</name>